<dbReference type="InterPro" id="IPR051735">
    <property type="entry name" value="CFEM_domain"/>
</dbReference>
<keyword evidence="10 15" id="KW-0408">Iron</keyword>
<accession>A0A177ET14</accession>
<evidence type="ECO:0000256" key="7">
    <source>
        <dbReference type="ARBA" id="ARBA00022622"/>
    </source>
</evidence>
<evidence type="ECO:0000256" key="14">
    <source>
        <dbReference type="ARBA" id="ARBA00023288"/>
    </source>
</evidence>
<dbReference type="GO" id="GO:0005886">
    <property type="term" value="C:plasma membrane"/>
    <property type="evidence" value="ECO:0007669"/>
    <property type="project" value="UniProtKB-SubCell"/>
</dbReference>
<evidence type="ECO:0000256" key="6">
    <source>
        <dbReference type="ARBA" id="ARBA00022617"/>
    </source>
</evidence>
<keyword evidence="12 15" id="KW-1015">Disulfide bond</keyword>
<evidence type="ECO:0000256" key="9">
    <source>
        <dbReference type="ARBA" id="ARBA00022729"/>
    </source>
</evidence>
<dbReference type="OrthoDB" id="3065412at2759"/>
<feature type="disulfide bond" evidence="15">
    <location>
        <begin position="43"/>
        <end position="50"/>
    </location>
</feature>
<evidence type="ECO:0000256" key="4">
    <source>
        <dbReference type="ARBA" id="ARBA00022475"/>
    </source>
</evidence>
<dbReference type="GO" id="GO:0005576">
    <property type="term" value="C:extracellular region"/>
    <property type="evidence" value="ECO:0007669"/>
    <property type="project" value="UniProtKB-SubCell"/>
</dbReference>
<evidence type="ECO:0000256" key="17">
    <source>
        <dbReference type="SAM" id="SignalP"/>
    </source>
</evidence>
<feature type="region of interest" description="Disordered" evidence="16">
    <location>
        <begin position="97"/>
        <end position="117"/>
    </location>
</feature>
<dbReference type="RefSeq" id="XP_022507079.1">
    <property type="nucleotide sequence ID" value="XM_022660604.1"/>
</dbReference>
<comment type="subcellular location">
    <subcellularLocation>
        <location evidence="1">Cell membrane</location>
        <topology evidence="1">Lipid-anchor</topology>
        <topology evidence="1">GPI-anchor</topology>
    </subcellularLocation>
    <subcellularLocation>
        <location evidence="2">Secreted</location>
    </subcellularLocation>
</comment>
<organism evidence="19 20">
    <name type="scientific">Fonsecaea monophora</name>
    <dbReference type="NCBI Taxonomy" id="254056"/>
    <lineage>
        <taxon>Eukaryota</taxon>
        <taxon>Fungi</taxon>
        <taxon>Dikarya</taxon>
        <taxon>Ascomycota</taxon>
        <taxon>Pezizomycotina</taxon>
        <taxon>Eurotiomycetes</taxon>
        <taxon>Chaetothyriomycetidae</taxon>
        <taxon>Chaetothyriales</taxon>
        <taxon>Herpotrichiellaceae</taxon>
        <taxon>Fonsecaea</taxon>
    </lineage>
</organism>
<evidence type="ECO:0000256" key="3">
    <source>
        <dbReference type="ARBA" id="ARBA00010031"/>
    </source>
</evidence>
<reference evidence="19 20" key="1">
    <citation type="submission" date="2016-03" db="EMBL/GenBank/DDBJ databases">
        <title>Draft genome sequence of the Fonsecaea monophora CBS 269.37.</title>
        <authorList>
            <person name="Bombassaro A."/>
            <person name="Vinicius W.A."/>
            <person name="De Hoog S."/>
            <person name="Sun J."/>
            <person name="Souza E.M."/>
            <person name="Raittz R.T."/>
            <person name="Costa F."/>
            <person name="Leao A.C."/>
            <person name="Tadra-Sfeir M.Z."/>
            <person name="Baura V."/>
            <person name="Balsanelli E."/>
            <person name="Pedrosa F.O."/>
            <person name="Moreno L.F."/>
            <person name="Steffens M.B."/>
            <person name="Xi L."/>
            <person name="Bocca A.L."/>
            <person name="Felipe M.S."/>
            <person name="Teixeira M."/>
            <person name="Telles Filho F.Q."/>
            <person name="Azevedo C.M."/>
            <person name="Gomes R."/>
            <person name="Vicente V.A."/>
        </authorList>
    </citation>
    <scope>NUCLEOTIDE SEQUENCE [LARGE SCALE GENOMIC DNA]</scope>
    <source>
        <strain evidence="19 20">CBS 269.37</strain>
    </source>
</reference>
<dbReference type="PROSITE" id="PS52012">
    <property type="entry name" value="CFEM"/>
    <property type="match status" value="1"/>
</dbReference>
<feature type="compositionally biased region" description="Low complexity" evidence="16">
    <location>
        <begin position="134"/>
        <end position="158"/>
    </location>
</feature>
<evidence type="ECO:0000256" key="11">
    <source>
        <dbReference type="ARBA" id="ARBA00023136"/>
    </source>
</evidence>
<keyword evidence="13" id="KW-0325">Glycoprotein</keyword>
<keyword evidence="6 15" id="KW-0349">Heme</keyword>
<evidence type="ECO:0000313" key="20">
    <source>
        <dbReference type="Proteomes" id="UP000077002"/>
    </source>
</evidence>
<evidence type="ECO:0000259" key="18">
    <source>
        <dbReference type="PROSITE" id="PS52012"/>
    </source>
</evidence>
<dbReference type="EMBL" id="LVKK01000128">
    <property type="protein sequence ID" value="OAG35127.1"/>
    <property type="molecule type" value="Genomic_DNA"/>
</dbReference>
<feature type="domain" description="CFEM" evidence="18">
    <location>
        <begin position="1"/>
        <end position="112"/>
    </location>
</feature>
<evidence type="ECO:0000256" key="13">
    <source>
        <dbReference type="ARBA" id="ARBA00023180"/>
    </source>
</evidence>
<keyword evidence="20" id="KW-1185">Reference proteome</keyword>
<comment type="caution">
    <text evidence="15">Lacks conserved residue(s) required for the propagation of feature annotation.</text>
</comment>
<dbReference type="GO" id="GO:0046872">
    <property type="term" value="F:metal ion binding"/>
    <property type="evidence" value="ECO:0007669"/>
    <property type="project" value="UniProtKB-UniRule"/>
</dbReference>
<evidence type="ECO:0000256" key="2">
    <source>
        <dbReference type="ARBA" id="ARBA00004613"/>
    </source>
</evidence>
<keyword evidence="9 17" id="KW-0732">Signal</keyword>
<evidence type="ECO:0000256" key="15">
    <source>
        <dbReference type="PROSITE-ProRule" id="PRU01356"/>
    </source>
</evidence>
<comment type="caution">
    <text evidence="19">The sequence shown here is derived from an EMBL/GenBank/DDBJ whole genome shotgun (WGS) entry which is preliminary data.</text>
</comment>
<dbReference type="PANTHER" id="PTHR37928:SF2">
    <property type="entry name" value="GPI ANCHORED CFEM DOMAIN PROTEIN (AFU_ORTHOLOGUE AFUA_6G10580)"/>
    <property type="match status" value="1"/>
</dbReference>
<evidence type="ECO:0000256" key="10">
    <source>
        <dbReference type="ARBA" id="ARBA00023004"/>
    </source>
</evidence>
<dbReference type="Pfam" id="PF05730">
    <property type="entry name" value="CFEM"/>
    <property type="match status" value="1"/>
</dbReference>
<evidence type="ECO:0000256" key="8">
    <source>
        <dbReference type="ARBA" id="ARBA00022723"/>
    </source>
</evidence>
<keyword evidence="5" id="KW-0964">Secreted</keyword>
<name>A0A177ET14_9EURO</name>
<dbReference type="Proteomes" id="UP000077002">
    <property type="component" value="Unassembled WGS sequence"/>
</dbReference>
<evidence type="ECO:0000256" key="5">
    <source>
        <dbReference type="ARBA" id="ARBA00022525"/>
    </source>
</evidence>
<dbReference type="GeneID" id="34605806"/>
<evidence type="ECO:0000256" key="1">
    <source>
        <dbReference type="ARBA" id="ARBA00004609"/>
    </source>
</evidence>
<keyword evidence="8 15" id="KW-0479">Metal-binding</keyword>
<evidence type="ECO:0000256" key="12">
    <source>
        <dbReference type="ARBA" id="ARBA00023157"/>
    </source>
</evidence>
<keyword evidence="4" id="KW-1003">Cell membrane</keyword>
<keyword evidence="7" id="KW-0336">GPI-anchor</keyword>
<comment type="similarity">
    <text evidence="3">Belongs to the RBT5 family.</text>
</comment>
<dbReference type="AlphaFoldDB" id="A0A177ET14"/>
<dbReference type="InterPro" id="IPR008427">
    <property type="entry name" value="Extracellular_membr_CFEM_dom"/>
</dbReference>
<proteinExistence type="inferred from homology"/>
<feature type="disulfide bond" evidence="15">
    <location>
        <begin position="52"/>
        <end position="85"/>
    </location>
</feature>
<evidence type="ECO:0000313" key="19">
    <source>
        <dbReference type="EMBL" id="OAG35127.1"/>
    </source>
</evidence>
<dbReference type="GO" id="GO:0098552">
    <property type="term" value="C:side of membrane"/>
    <property type="evidence" value="ECO:0007669"/>
    <property type="project" value="UniProtKB-KW"/>
</dbReference>
<feature type="region of interest" description="Disordered" evidence="16">
    <location>
        <begin position="134"/>
        <end position="173"/>
    </location>
</feature>
<gene>
    <name evidence="19" type="ORF">AYO21_10694</name>
</gene>
<dbReference type="PANTHER" id="PTHR37928">
    <property type="entry name" value="CFEM DOMAIN PROTEIN (AFU_ORTHOLOGUE AFUA_6G14090)"/>
    <property type="match status" value="1"/>
</dbReference>
<feature type="disulfide bond" evidence="15">
    <location>
        <begin position="29"/>
        <end position="69"/>
    </location>
</feature>
<keyword evidence="11" id="KW-0472">Membrane</keyword>
<evidence type="ECO:0000256" key="16">
    <source>
        <dbReference type="SAM" id="MobiDB-lite"/>
    </source>
</evidence>
<sequence length="201" mass="19550">MKTYAVAAAILAAIAAPVLAQDITTLPACAQQPLLEGIGASGCPLTDIACMCNNQAFIDSLLQLIPTLCTPAESDEVVVFAESMCIANGVELHLPSSASTDSGSVTATATATATPTETAVSTASSASSATVSESSVSSETVVSSETSAAATTSAAAETSAEEEPAATSSSEVAQQTDNAAVANGVGLPVVVAVAAGLIAAL</sequence>
<feature type="signal peptide" evidence="17">
    <location>
        <begin position="1"/>
        <end position="20"/>
    </location>
</feature>
<keyword evidence="14" id="KW-0449">Lipoprotein</keyword>
<protein>
    <recommendedName>
        <fullName evidence="18">CFEM domain-containing protein</fullName>
    </recommendedName>
</protein>
<feature type="chain" id="PRO_5008060675" description="CFEM domain-containing protein" evidence="17">
    <location>
        <begin position="21"/>
        <end position="201"/>
    </location>
</feature>
<feature type="binding site" description="axial binding residue" evidence="15">
    <location>
        <position position="47"/>
    </location>
    <ligand>
        <name>heme</name>
        <dbReference type="ChEBI" id="CHEBI:30413"/>
    </ligand>
    <ligandPart>
        <name>Fe</name>
        <dbReference type="ChEBI" id="CHEBI:18248"/>
    </ligandPart>
</feature>